<feature type="compositionally biased region" description="Polar residues" evidence="1">
    <location>
        <begin position="94"/>
        <end position="107"/>
    </location>
</feature>
<proteinExistence type="predicted"/>
<keyword evidence="3" id="KW-1185">Reference proteome</keyword>
<protein>
    <submittedName>
        <fullName evidence="2">Uncharacterized protein</fullName>
    </submittedName>
</protein>
<feature type="region of interest" description="Disordered" evidence="1">
    <location>
        <begin position="85"/>
        <end position="107"/>
    </location>
</feature>
<name>A0A813TXS2_ADIRI</name>
<dbReference type="Proteomes" id="UP000663828">
    <property type="component" value="Unassembled WGS sequence"/>
</dbReference>
<organism evidence="2 3">
    <name type="scientific">Adineta ricciae</name>
    <name type="common">Rotifer</name>
    <dbReference type="NCBI Taxonomy" id="249248"/>
    <lineage>
        <taxon>Eukaryota</taxon>
        <taxon>Metazoa</taxon>
        <taxon>Spiralia</taxon>
        <taxon>Gnathifera</taxon>
        <taxon>Rotifera</taxon>
        <taxon>Eurotatoria</taxon>
        <taxon>Bdelloidea</taxon>
        <taxon>Adinetida</taxon>
        <taxon>Adinetidae</taxon>
        <taxon>Adineta</taxon>
    </lineage>
</organism>
<dbReference type="EMBL" id="CAJNOR010000143">
    <property type="protein sequence ID" value="CAF0815502.1"/>
    <property type="molecule type" value="Genomic_DNA"/>
</dbReference>
<accession>A0A813TXS2</accession>
<sequence>MITSAMMPLIGQIVLQNHSTVDYGSAYALTEFAYCLSFMLGSPIMGYIISKHHWFSMGDHGSGVYLSVLCVSTYISTSIKTSGEQIPLMDDDQSNLTASNQNSNVTR</sequence>
<comment type="caution">
    <text evidence="2">The sequence shown here is derived from an EMBL/GenBank/DDBJ whole genome shotgun (WGS) entry which is preliminary data.</text>
</comment>
<evidence type="ECO:0000313" key="2">
    <source>
        <dbReference type="EMBL" id="CAF0815502.1"/>
    </source>
</evidence>
<evidence type="ECO:0000256" key="1">
    <source>
        <dbReference type="SAM" id="MobiDB-lite"/>
    </source>
</evidence>
<evidence type="ECO:0000313" key="3">
    <source>
        <dbReference type="Proteomes" id="UP000663828"/>
    </source>
</evidence>
<gene>
    <name evidence="2" type="ORF">XAT740_LOCUS3688</name>
</gene>
<reference evidence="2" key="1">
    <citation type="submission" date="2021-02" db="EMBL/GenBank/DDBJ databases">
        <authorList>
            <person name="Nowell W R."/>
        </authorList>
    </citation>
    <scope>NUCLEOTIDE SEQUENCE</scope>
</reference>
<dbReference type="AlphaFoldDB" id="A0A813TXS2"/>